<sequence length="222" mass="26712">RYFKEGSLLELPHLSHYDLRFYYNRIEPIDRLAILHRIARSWFRFTNRLELKTWIAHGSLLGYYFNGLIMPWDDDLDVQVTASSFEKLMEYNGTLVIDYNDLNLGKYLIDINPWYGVRSKESDNKIDARFIDVESGLYIDITTLSHDYIDKNDVQNENLIFCKDYHVYKIDELSPLIPTIFEGEVGYVPNNIQNLLLREYKRKSLYLFEYRGFQFDKFRRIW</sequence>
<feature type="non-terminal residue" evidence="6">
    <location>
        <position position="222"/>
    </location>
</feature>
<evidence type="ECO:0000313" key="7">
    <source>
        <dbReference type="Proteomes" id="UP000094112"/>
    </source>
</evidence>
<evidence type="ECO:0000256" key="3">
    <source>
        <dbReference type="ARBA" id="ARBA00022989"/>
    </source>
</evidence>
<protein>
    <recommendedName>
        <fullName evidence="5">LicD/FKTN/FKRP nucleotidyltransferase domain-containing protein</fullName>
    </recommendedName>
</protein>
<feature type="domain" description="LicD/FKTN/FKRP nucleotidyltransferase" evidence="5">
    <location>
        <begin position="47"/>
        <end position="158"/>
    </location>
</feature>
<keyword evidence="3" id="KW-1133">Transmembrane helix</keyword>
<dbReference type="Proteomes" id="UP000094112">
    <property type="component" value="Unassembled WGS sequence"/>
</dbReference>
<comment type="subcellular location">
    <subcellularLocation>
        <location evidence="1">Membrane</location>
        <topology evidence="1">Single-pass membrane protein</topology>
    </subcellularLocation>
</comment>
<dbReference type="PANTHER" id="PTHR15407">
    <property type="entry name" value="FUKUTIN-RELATED"/>
    <property type="match status" value="1"/>
</dbReference>
<evidence type="ECO:0000256" key="2">
    <source>
        <dbReference type="ARBA" id="ARBA00022692"/>
    </source>
</evidence>
<dbReference type="GO" id="GO:0009100">
    <property type="term" value="P:glycoprotein metabolic process"/>
    <property type="evidence" value="ECO:0007669"/>
    <property type="project" value="UniProtKB-ARBA"/>
</dbReference>
<dbReference type="STRING" id="683960.A0A1E3P9V8"/>
<evidence type="ECO:0000259" key="5">
    <source>
        <dbReference type="Pfam" id="PF04991"/>
    </source>
</evidence>
<dbReference type="InterPro" id="IPR009644">
    <property type="entry name" value="FKTN/MNN4/W02B3.4-1"/>
</dbReference>
<dbReference type="PANTHER" id="PTHR15407:SF28">
    <property type="entry name" value="RIBITOL-5-PHOSPHATE TRANSFERASE FKTN"/>
    <property type="match status" value="1"/>
</dbReference>
<dbReference type="InterPro" id="IPR007074">
    <property type="entry name" value="LicD/FKTN/FKRP_NTP_transf"/>
</dbReference>
<accession>A0A1E3P9V8</accession>
<keyword evidence="4" id="KW-0472">Membrane</keyword>
<proteinExistence type="predicted"/>
<evidence type="ECO:0000256" key="4">
    <source>
        <dbReference type="ARBA" id="ARBA00023136"/>
    </source>
</evidence>
<dbReference type="EMBL" id="KV454208">
    <property type="protein sequence ID" value="ODQ62199.1"/>
    <property type="molecule type" value="Genomic_DNA"/>
</dbReference>
<gene>
    <name evidence="6" type="ORF">WICANDRAFT_18293</name>
</gene>
<organism evidence="6 7">
    <name type="scientific">Wickerhamomyces anomalus (strain ATCC 58044 / CBS 1984 / NCYC 433 / NRRL Y-366-8)</name>
    <name type="common">Yeast</name>
    <name type="synonym">Hansenula anomala</name>
    <dbReference type="NCBI Taxonomy" id="683960"/>
    <lineage>
        <taxon>Eukaryota</taxon>
        <taxon>Fungi</taxon>
        <taxon>Dikarya</taxon>
        <taxon>Ascomycota</taxon>
        <taxon>Saccharomycotina</taxon>
        <taxon>Saccharomycetes</taxon>
        <taxon>Phaffomycetales</taxon>
        <taxon>Wickerhamomycetaceae</taxon>
        <taxon>Wickerhamomyces</taxon>
    </lineage>
</organism>
<dbReference type="GeneID" id="30198024"/>
<evidence type="ECO:0000256" key="1">
    <source>
        <dbReference type="ARBA" id="ARBA00004167"/>
    </source>
</evidence>
<dbReference type="RefSeq" id="XP_019041406.1">
    <property type="nucleotide sequence ID" value="XM_019180778.1"/>
</dbReference>
<feature type="non-terminal residue" evidence="6">
    <location>
        <position position="1"/>
    </location>
</feature>
<dbReference type="GO" id="GO:0016020">
    <property type="term" value="C:membrane"/>
    <property type="evidence" value="ECO:0007669"/>
    <property type="project" value="UniProtKB-SubCell"/>
</dbReference>
<feature type="domain" description="LicD/FKTN/FKRP nucleotidyltransferase" evidence="5">
    <location>
        <begin position="163"/>
        <end position="201"/>
    </location>
</feature>
<keyword evidence="2" id="KW-0812">Transmembrane</keyword>
<dbReference type="OrthoDB" id="444255at2759"/>
<evidence type="ECO:0000313" key="6">
    <source>
        <dbReference type="EMBL" id="ODQ62199.1"/>
    </source>
</evidence>
<name>A0A1E3P9V8_WICAA</name>
<dbReference type="AlphaFoldDB" id="A0A1E3P9V8"/>
<reference evidence="6 7" key="1">
    <citation type="journal article" date="2016" name="Proc. Natl. Acad. Sci. U.S.A.">
        <title>Comparative genomics of biotechnologically important yeasts.</title>
        <authorList>
            <person name="Riley R."/>
            <person name="Haridas S."/>
            <person name="Wolfe K.H."/>
            <person name="Lopes M.R."/>
            <person name="Hittinger C.T."/>
            <person name="Goeker M."/>
            <person name="Salamov A.A."/>
            <person name="Wisecaver J.H."/>
            <person name="Long T.M."/>
            <person name="Calvey C.H."/>
            <person name="Aerts A.L."/>
            <person name="Barry K.W."/>
            <person name="Choi C."/>
            <person name="Clum A."/>
            <person name="Coughlan A.Y."/>
            <person name="Deshpande S."/>
            <person name="Douglass A.P."/>
            <person name="Hanson S.J."/>
            <person name="Klenk H.-P."/>
            <person name="LaButti K.M."/>
            <person name="Lapidus A."/>
            <person name="Lindquist E.A."/>
            <person name="Lipzen A.M."/>
            <person name="Meier-Kolthoff J.P."/>
            <person name="Ohm R.A."/>
            <person name="Otillar R.P."/>
            <person name="Pangilinan J.L."/>
            <person name="Peng Y."/>
            <person name="Rokas A."/>
            <person name="Rosa C.A."/>
            <person name="Scheuner C."/>
            <person name="Sibirny A.A."/>
            <person name="Slot J.C."/>
            <person name="Stielow J.B."/>
            <person name="Sun H."/>
            <person name="Kurtzman C.P."/>
            <person name="Blackwell M."/>
            <person name="Grigoriev I.V."/>
            <person name="Jeffries T.W."/>
        </authorList>
    </citation>
    <scope>NUCLEOTIDE SEQUENCE [LARGE SCALE GENOMIC DNA]</scope>
    <source>
        <strain evidence="7">ATCC 58044 / CBS 1984 / NCYC 433 / NRRL Y-366-8</strain>
    </source>
</reference>
<keyword evidence="7" id="KW-1185">Reference proteome</keyword>
<dbReference type="Pfam" id="PF04991">
    <property type="entry name" value="LicD"/>
    <property type="match status" value="2"/>
</dbReference>